<reference evidence="1 2" key="1">
    <citation type="journal article" date="2014" name="Genome Biol. Evol.">
        <title>The genome of the myxosporean Thelohanellus kitauei shows adaptations to nutrient acquisition within its fish host.</title>
        <authorList>
            <person name="Yang Y."/>
            <person name="Xiong J."/>
            <person name="Zhou Z."/>
            <person name="Huo F."/>
            <person name="Miao W."/>
            <person name="Ran C."/>
            <person name="Liu Y."/>
            <person name="Zhang J."/>
            <person name="Feng J."/>
            <person name="Wang M."/>
            <person name="Wang M."/>
            <person name="Wang L."/>
            <person name="Yao B."/>
        </authorList>
    </citation>
    <scope>NUCLEOTIDE SEQUENCE [LARGE SCALE GENOMIC DNA]</scope>
    <source>
        <strain evidence="1">Wuqing</strain>
    </source>
</reference>
<accession>A0A0C2J1A8</accession>
<comment type="caution">
    <text evidence="1">The sequence shown here is derived from an EMBL/GenBank/DDBJ whole genome shotgun (WGS) entry which is preliminary data.</text>
</comment>
<dbReference type="AlphaFoldDB" id="A0A0C2J1A8"/>
<evidence type="ECO:0000313" key="1">
    <source>
        <dbReference type="EMBL" id="KII62907.1"/>
    </source>
</evidence>
<organism evidence="1 2">
    <name type="scientific">Thelohanellus kitauei</name>
    <name type="common">Myxosporean</name>
    <dbReference type="NCBI Taxonomy" id="669202"/>
    <lineage>
        <taxon>Eukaryota</taxon>
        <taxon>Metazoa</taxon>
        <taxon>Cnidaria</taxon>
        <taxon>Myxozoa</taxon>
        <taxon>Myxosporea</taxon>
        <taxon>Bivalvulida</taxon>
        <taxon>Platysporina</taxon>
        <taxon>Myxobolidae</taxon>
        <taxon>Thelohanellus</taxon>
    </lineage>
</organism>
<keyword evidence="2" id="KW-1185">Reference proteome</keyword>
<dbReference type="EMBL" id="JWZT01004852">
    <property type="protein sequence ID" value="KII62907.1"/>
    <property type="molecule type" value="Genomic_DNA"/>
</dbReference>
<sequence length="112" mass="13356">MCIPEYLWGRLMRENFGHKSIHMSHSEGIPIVNTLKLFRERKIAAISLHFIDIRLIIFDNILSRKQDRLLTRSEDRLAIVQEPDKYLKNYRVCGSENMETFSHKELVFIHNE</sequence>
<evidence type="ECO:0000313" key="2">
    <source>
        <dbReference type="Proteomes" id="UP000031668"/>
    </source>
</evidence>
<proteinExistence type="predicted"/>
<name>A0A0C2J1A8_THEKT</name>
<dbReference type="Proteomes" id="UP000031668">
    <property type="component" value="Unassembled WGS sequence"/>
</dbReference>
<gene>
    <name evidence="1" type="ORF">RF11_15093</name>
</gene>
<protein>
    <submittedName>
        <fullName evidence="1">Uncharacterized protein</fullName>
    </submittedName>
</protein>